<keyword evidence="4" id="KW-1185">Reference proteome</keyword>
<dbReference type="Gene3D" id="3.90.190.10">
    <property type="entry name" value="Protein tyrosine phosphatase superfamily"/>
    <property type="match status" value="1"/>
</dbReference>
<dbReference type="Pfam" id="PF22784">
    <property type="entry name" value="PTP-SAK"/>
    <property type="match status" value="1"/>
</dbReference>
<dbReference type="PROSITE" id="PS50056">
    <property type="entry name" value="TYR_PHOSPHATASE_2"/>
    <property type="match status" value="1"/>
</dbReference>
<dbReference type="AlphaFoldDB" id="A0A1X4NIK8"/>
<accession>A0A1X4NIK8</accession>
<dbReference type="InterPro" id="IPR029021">
    <property type="entry name" value="Prot-tyrosine_phosphatase-like"/>
</dbReference>
<dbReference type="EMBL" id="JFKC01000017">
    <property type="protein sequence ID" value="OSQ48263.1"/>
    <property type="molecule type" value="Genomic_DNA"/>
</dbReference>
<dbReference type="STRING" id="1123756.MGEO_15035"/>
<evidence type="ECO:0000259" key="2">
    <source>
        <dbReference type="PROSITE" id="PS50056"/>
    </source>
</evidence>
<feature type="domain" description="Tyrosine specific protein phosphatases" evidence="2">
    <location>
        <begin position="119"/>
        <end position="170"/>
    </location>
</feature>
<reference evidence="3 4" key="1">
    <citation type="submission" date="2014-03" db="EMBL/GenBank/DDBJ databases">
        <title>The draft genome sequence of Marivita geojedonensis KCTC 23882.</title>
        <authorList>
            <person name="Lai Q."/>
            <person name="Shao Z."/>
        </authorList>
    </citation>
    <scope>NUCLEOTIDE SEQUENCE [LARGE SCALE GENOMIC DNA]</scope>
    <source>
        <strain evidence="3 4">DPG-138</strain>
    </source>
</reference>
<dbReference type="InterPro" id="IPR057023">
    <property type="entry name" value="PTP-SAK"/>
</dbReference>
<dbReference type="InterPro" id="IPR000387">
    <property type="entry name" value="Tyr_Pase_dom"/>
</dbReference>
<name>A0A1X4NIK8_9RHOB</name>
<dbReference type="PANTHER" id="PTHR23339">
    <property type="entry name" value="TYROSINE SPECIFIC PROTEIN PHOSPHATASE AND DUAL SPECIFICITY PROTEIN PHOSPHATASE"/>
    <property type="match status" value="1"/>
</dbReference>
<dbReference type="PROSITE" id="PS00383">
    <property type="entry name" value="TYR_PHOSPHATASE_1"/>
    <property type="match status" value="1"/>
</dbReference>
<dbReference type="GO" id="GO:0016791">
    <property type="term" value="F:phosphatase activity"/>
    <property type="evidence" value="ECO:0007669"/>
    <property type="project" value="UniProtKB-ARBA"/>
</dbReference>
<sequence>MRAAISAVATRSGHKGSEMIVYAVSAGQGILAISPIPGADGDYAGDVQHLIEWKPAIVISLVSEIELVAAGAADLWRHLVDAGCRWEHLPIHDFGVPDAEFEEAWPEISANARRALMGGGRILVHCRGGCGRSGMVALRLMIELGEAPEDALDRLRAVRACAVETAEQMAWAKAAKREPATFLRHED</sequence>
<dbReference type="InterPro" id="IPR050561">
    <property type="entry name" value="PTP"/>
</dbReference>
<keyword evidence="1" id="KW-0378">Hydrolase</keyword>
<evidence type="ECO:0000313" key="3">
    <source>
        <dbReference type="EMBL" id="OSQ48263.1"/>
    </source>
</evidence>
<protein>
    <submittedName>
        <fullName evidence="3">Protein phosphatase</fullName>
    </submittedName>
</protein>
<proteinExistence type="predicted"/>
<dbReference type="Proteomes" id="UP000193926">
    <property type="component" value="Unassembled WGS sequence"/>
</dbReference>
<gene>
    <name evidence="3" type="ORF">MGEO_15035</name>
</gene>
<evidence type="ECO:0000256" key="1">
    <source>
        <dbReference type="ARBA" id="ARBA00022801"/>
    </source>
</evidence>
<comment type="caution">
    <text evidence="3">The sequence shown here is derived from an EMBL/GenBank/DDBJ whole genome shotgun (WGS) entry which is preliminary data.</text>
</comment>
<dbReference type="SUPFAM" id="SSF52799">
    <property type="entry name" value="(Phosphotyrosine protein) phosphatases II"/>
    <property type="match status" value="1"/>
</dbReference>
<evidence type="ECO:0000313" key="4">
    <source>
        <dbReference type="Proteomes" id="UP000193926"/>
    </source>
</evidence>
<organism evidence="3 4">
    <name type="scientific">Marivita geojedonensis</name>
    <dbReference type="NCBI Taxonomy" id="1123756"/>
    <lineage>
        <taxon>Bacteria</taxon>
        <taxon>Pseudomonadati</taxon>
        <taxon>Pseudomonadota</taxon>
        <taxon>Alphaproteobacteria</taxon>
        <taxon>Rhodobacterales</taxon>
        <taxon>Roseobacteraceae</taxon>
        <taxon>Marivita</taxon>
    </lineage>
</organism>
<dbReference type="InterPro" id="IPR016130">
    <property type="entry name" value="Tyr_Pase_AS"/>
</dbReference>